<comment type="caution">
    <text evidence="1">The sequence shown here is derived from an EMBL/GenBank/DDBJ whole genome shotgun (WGS) entry which is preliminary data.</text>
</comment>
<keyword evidence="2" id="KW-1185">Reference proteome</keyword>
<reference evidence="1" key="1">
    <citation type="submission" date="2024-05" db="EMBL/GenBank/DDBJ databases">
        <title>30 novel species of actinomycetes from the DSMZ collection.</title>
        <authorList>
            <person name="Nouioui I."/>
        </authorList>
    </citation>
    <scope>NUCLEOTIDE SEQUENCE</scope>
    <source>
        <strain evidence="1">DSM 41529</strain>
    </source>
</reference>
<feature type="non-terminal residue" evidence="1">
    <location>
        <position position="77"/>
    </location>
</feature>
<gene>
    <name evidence="1" type="ORF">RND15_50675</name>
</gene>
<evidence type="ECO:0008006" key="3">
    <source>
        <dbReference type="Google" id="ProtNLM"/>
    </source>
</evidence>
<organism evidence="1 2">
    <name type="scientific">Streptomyces lonegramiae</name>
    <dbReference type="NCBI Taxonomy" id="3075524"/>
    <lineage>
        <taxon>Bacteria</taxon>
        <taxon>Bacillati</taxon>
        <taxon>Actinomycetota</taxon>
        <taxon>Actinomycetes</taxon>
        <taxon>Kitasatosporales</taxon>
        <taxon>Streptomycetaceae</taxon>
        <taxon>Streptomyces</taxon>
    </lineage>
</organism>
<dbReference type="Proteomes" id="UP001180754">
    <property type="component" value="Unassembled WGS sequence"/>
</dbReference>
<sequence length="77" mass="8583">MTRSFHVGQPFTTPDADIAAALEQVSIPTLLLSLVHITGDPRYIREFKQAGLFLNEVQGFMSEEDKARVREVALPVL</sequence>
<protein>
    <recommendedName>
        <fullName evidence="3">4-hydroxyacetophenone monooxygenase</fullName>
    </recommendedName>
</protein>
<accession>A0ABU2XYH3</accession>
<evidence type="ECO:0000313" key="1">
    <source>
        <dbReference type="EMBL" id="MDT0550842.1"/>
    </source>
</evidence>
<name>A0ABU2XYH3_9ACTN</name>
<dbReference type="EMBL" id="JAVRFD010000513">
    <property type="protein sequence ID" value="MDT0550842.1"/>
    <property type="molecule type" value="Genomic_DNA"/>
</dbReference>
<proteinExistence type="predicted"/>
<evidence type="ECO:0000313" key="2">
    <source>
        <dbReference type="Proteomes" id="UP001180754"/>
    </source>
</evidence>